<dbReference type="EMBL" id="MF285618">
    <property type="protein sequence ID" value="ATA65608.1"/>
    <property type="molecule type" value="Genomic_DNA"/>
</dbReference>
<organism evidence="1 2">
    <name type="scientific">Serratia phage vB_SmaM_ 2050HW</name>
    <dbReference type="NCBI Taxonomy" id="2024252"/>
    <lineage>
        <taxon>Viruses</taxon>
        <taxon>Duplodnaviria</taxon>
        <taxon>Heunggongvirae</taxon>
        <taxon>Uroviricota</taxon>
        <taxon>Caudoviricetes</taxon>
        <taxon>Chimalliviridae</taxon>
        <taxon>Moabitevirus</taxon>
        <taxon>Moabitevirus mv2050HW</taxon>
    </lineage>
</organism>
<reference evidence="2" key="1">
    <citation type="submission" date="2017-06" db="EMBL/GenBank/DDBJ databases">
        <authorList>
            <person name="Zhao X."/>
        </authorList>
    </citation>
    <scope>NUCLEOTIDE SEQUENCE [LARGE SCALE GENOMIC DNA]</scope>
</reference>
<dbReference type="Proteomes" id="UP000223363">
    <property type="component" value="Segment"/>
</dbReference>
<protein>
    <submittedName>
        <fullName evidence="1">Uncharacterized protein</fullName>
    </submittedName>
</protein>
<accession>A0A289ZU65</accession>
<sequence length="330" mass="38666">MSVMNFEKFVTREKNRYSVYKLHEMYVMKDNDEIISVLRKDRPLDSETEIVVITERGESGIWYLGLQSGNMNNRKEIKRLLKRNAPKGVKFEFFEKIRFKIDGNQRFLTSAGNRIAEGAMNEDFNNWRGPFSGRQWKEDLGGKFKDYLKEQFDLQWAHKAICQRRGEYQYLPDVALFFDTTKDLVLKLIKRPNDKDSCEGFYVGTLYGKPFGYHIDGNQPKITQIDDYVRRSVADITQTPIESVELEGERFATDVNYDRVADRWILNSTIGEIGHLVKGVRPDNTCDIRKHVKWTYRVNGFALNEIPLLEPLLVESFLRGYHRLIQHTTV</sequence>
<name>A0A289ZU65_9CAUD</name>
<keyword evidence="2" id="KW-1185">Reference proteome</keyword>
<gene>
    <name evidence="1" type="ORF">2050HW_00273</name>
</gene>
<proteinExistence type="predicted"/>
<evidence type="ECO:0000313" key="2">
    <source>
        <dbReference type="Proteomes" id="UP000223363"/>
    </source>
</evidence>
<evidence type="ECO:0000313" key="1">
    <source>
        <dbReference type="EMBL" id="ATA65608.1"/>
    </source>
</evidence>